<sequence>MKLFIKGKGKLGYLTGANKALKPENPANQTWDSVMAWSINSMEAAIGQTYLFLPTAKDLWDAVQKTYSDLGNAAQMFEIKTKLKGHTRDTCWKIHGKPPTRRNPRPDRNSKAYHSESENLNNQTTTSPFTKEQLEVLQHLLNPPTASAFVSGSPKADPSPSCSLAQSGRSQYPFSALANFYKPWIIESEATDHMIGSSTSFTTYVPCAGLSPLPATSLMSTQISPSILFVQSNPTIVPIYDRLSNAGGDKALPTTAQSTPQFKVYSRRCIVSDTLMPCHEATSEIMPESDLDNSSSPSHSSFPVDLVPSDLDLPIALRKEIPKNVQEAFGDPRWKATVVEKVKALEKNGTSELVTLPKGNDHVEIEALKKILAKEFEVKDLGAPRYFLGMEIARNKNGISVSQRKYTLDLLKETRMLGYKPRDIPINSRHKIDPAKKGDPVDKGRYQRLVGKLIYLSHTRPDIAFAVSRVSQYMHSLYEAHMNVVYKILQYLKETPGKGLHFGKHDQFKIEAFMDAD</sequence>
<gene>
    <name evidence="3" type="primary">RE2_288</name>
    <name evidence="3" type="ORF">CK203_002173</name>
</gene>
<proteinExistence type="predicted"/>
<feature type="compositionally biased region" description="Basic and acidic residues" evidence="1">
    <location>
        <begin position="104"/>
        <end position="117"/>
    </location>
</feature>
<accession>A0A438KK17</accession>
<dbReference type="InterPro" id="IPR043502">
    <property type="entry name" value="DNA/RNA_pol_sf"/>
</dbReference>
<organism evidence="3 4">
    <name type="scientific">Vitis vinifera</name>
    <name type="common">Grape</name>
    <dbReference type="NCBI Taxonomy" id="29760"/>
    <lineage>
        <taxon>Eukaryota</taxon>
        <taxon>Viridiplantae</taxon>
        <taxon>Streptophyta</taxon>
        <taxon>Embryophyta</taxon>
        <taxon>Tracheophyta</taxon>
        <taxon>Spermatophyta</taxon>
        <taxon>Magnoliopsida</taxon>
        <taxon>eudicotyledons</taxon>
        <taxon>Gunneridae</taxon>
        <taxon>Pentapetalae</taxon>
        <taxon>rosids</taxon>
        <taxon>Vitales</taxon>
        <taxon>Vitaceae</taxon>
        <taxon>Viteae</taxon>
        <taxon>Vitis</taxon>
    </lineage>
</organism>
<dbReference type="PANTHER" id="PTHR11439:SF440">
    <property type="entry name" value="INTEGRASE CATALYTIC DOMAIN-CONTAINING PROTEIN"/>
    <property type="match status" value="1"/>
</dbReference>
<dbReference type="Proteomes" id="UP000288805">
    <property type="component" value="Unassembled WGS sequence"/>
</dbReference>
<evidence type="ECO:0000256" key="1">
    <source>
        <dbReference type="SAM" id="MobiDB-lite"/>
    </source>
</evidence>
<protein>
    <submittedName>
        <fullName evidence="3">Retrovirus-related Pol polyprotein from transposon RE2</fullName>
    </submittedName>
</protein>
<evidence type="ECO:0000259" key="2">
    <source>
        <dbReference type="Pfam" id="PF07727"/>
    </source>
</evidence>
<feature type="region of interest" description="Disordered" evidence="1">
    <location>
        <begin position="90"/>
        <end position="125"/>
    </location>
</feature>
<reference evidence="3 4" key="1">
    <citation type="journal article" date="2018" name="PLoS Genet.">
        <title>Population sequencing reveals clonal diversity and ancestral inbreeding in the grapevine cultivar Chardonnay.</title>
        <authorList>
            <person name="Roach M.J."/>
            <person name="Johnson D.L."/>
            <person name="Bohlmann J."/>
            <person name="van Vuuren H.J."/>
            <person name="Jones S.J."/>
            <person name="Pretorius I.S."/>
            <person name="Schmidt S.A."/>
            <person name="Borneman A.R."/>
        </authorList>
    </citation>
    <scope>NUCLEOTIDE SEQUENCE [LARGE SCALE GENOMIC DNA]</scope>
    <source>
        <strain evidence="4">cv. Chardonnay</strain>
        <tissue evidence="3">Leaf</tissue>
    </source>
</reference>
<dbReference type="InterPro" id="IPR013103">
    <property type="entry name" value="RVT_2"/>
</dbReference>
<comment type="caution">
    <text evidence="3">The sequence shown here is derived from an EMBL/GenBank/DDBJ whole genome shotgun (WGS) entry which is preliminary data.</text>
</comment>
<evidence type="ECO:0000313" key="4">
    <source>
        <dbReference type="Proteomes" id="UP000288805"/>
    </source>
</evidence>
<dbReference type="AlphaFoldDB" id="A0A438KK17"/>
<evidence type="ECO:0000313" key="3">
    <source>
        <dbReference type="EMBL" id="RVX21552.1"/>
    </source>
</evidence>
<dbReference type="PANTHER" id="PTHR11439">
    <property type="entry name" value="GAG-POL-RELATED RETROTRANSPOSON"/>
    <property type="match status" value="1"/>
</dbReference>
<dbReference type="EMBL" id="QGNW01000005">
    <property type="protein sequence ID" value="RVX21552.1"/>
    <property type="molecule type" value="Genomic_DNA"/>
</dbReference>
<feature type="domain" description="Reverse transcriptase Ty1/copia-type" evidence="2">
    <location>
        <begin position="359"/>
        <end position="426"/>
    </location>
</feature>
<name>A0A438KK17_VITVI</name>
<dbReference type="Pfam" id="PF07727">
    <property type="entry name" value="RVT_2"/>
    <property type="match status" value="1"/>
</dbReference>
<feature type="compositionally biased region" description="Basic residues" evidence="1">
    <location>
        <begin position="94"/>
        <end position="103"/>
    </location>
</feature>
<dbReference type="SUPFAM" id="SSF56672">
    <property type="entry name" value="DNA/RNA polymerases"/>
    <property type="match status" value="1"/>
</dbReference>